<dbReference type="Proteomes" id="UP000623129">
    <property type="component" value="Unassembled WGS sequence"/>
</dbReference>
<dbReference type="InterPro" id="IPR053197">
    <property type="entry name" value="F-box_SCFL_complex_component"/>
</dbReference>
<feature type="domain" description="F-box/LRR-repeat protein 15/At3g58940/PEG3-like LRR" evidence="2">
    <location>
        <begin position="77"/>
        <end position="172"/>
    </location>
</feature>
<dbReference type="InterPro" id="IPR055411">
    <property type="entry name" value="LRR_FXL15/At3g58940/PEG3-like"/>
</dbReference>
<keyword evidence="4" id="KW-1185">Reference proteome</keyword>
<keyword evidence="1" id="KW-0812">Transmembrane</keyword>
<reference evidence="3" key="1">
    <citation type="submission" date="2020-01" db="EMBL/GenBank/DDBJ databases">
        <title>Genome sequence of Kobresia littledalei, the first chromosome-level genome in the family Cyperaceae.</title>
        <authorList>
            <person name="Qu G."/>
        </authorList>
    </citation>
    <scope>NUCLEOTIDE SEQUENCE</scope>
    <source>
        <strain evidence="3">C.B.Clarke</strain>
        <tissue evidence="3">Leaf</tissue>
    </source>
</reference>
<feature type="transmembrane region" description="Helical" evidence="1">
    <location>
        <begin position="340"/>
        <end position="361"/>
    </location>
</feature>
<gene>
    <name evidence="3" type="ORF">FCM35_KLT03831</name>
</gene>
<evidence type="ECO:0000256" key="1">
    <source>
        <dbReference type="SAM" id="Phobius"/>
    </source>
</evidence>
<evidence type="ECO:0000313" key="4">
    <source>
        <dbReference type="Proteomes" id="UP000623129"/>
    </source>
</evidence>
<evidence type="ECO:0000313" key="3">
    <source>
        <dbReference type="EMBL" id="KAF3330477.1"/>
    </source>
</evidence>
<protein>
    <submittedName>
        <fullName evidence="3">F-box protein</fullName>
    </submittedName>
</protein>
<dbReference type="PANTHER" id="PTHR34223">
    <property type="entry name" value="OS11G0201299 PROTEIN"/>
    <property type="match status" value="1"/>
</dbReference>
<dbReference type="Pfam" id="PF24758">
    <property type="entry name" value="LRR_At5g56370"/>
    <property type="match status" value="1"/>
</dbReference>
<evidence type="ECO:0000259" key="2">
    <source>
        <dbReference type="Pfam" id="PF24758"/>
    </source>
</evidence>
<dbReference type="InterPro" id="IPR032675">
    <property type="entry name" value="LRR_dom_sf"/>
</dbReference>
<proteinExistence type="predicted"/>
<name>A0A833VA33_9POAL</name>
<keyword evidence="1" id="KW-1133">Transmembrane helix</keyword>
<dbReference type="AlphaFoldDB" id="A0A833VA33"/>
<sequence>MDEYCLSTEDRKKALDAKFKEFVEALLSHREASFLDTFLIKILDQDGCSDLVSTCVSYAMKFNPRVFSMETFFIYTEISACIFSCESIEELSLGTSCNFPKILDVGNLPKIPEVVNLPRIKRLELKHTQLDDRCITRLFSGCPVLEDVSLERCFGELSCIFSQKLKYLSLRYCLSFPHSKRLVLSRFSVEPKISIRRAWPFTIEFVWKTLYTIAVGNTFSFIQNLFRCLKLDDYFGGLSDATVLRLHSQDMMSTLEAALPKLRAFHNLMDLNVGSWCMTCNFNPVALFLQQTPNLHKIALYMCARHCRGEETDIHQLMDNLMWMDFSRCKKLKLCDKSSMAVFLVVMTVVALVACFLIGSLKSKGALTMLNNDDMTDTVQIIFIQQTKKLCTSTNNVLYE</sequence>
<comment type="caution">
    <text evidence="3">The sequence shown here is derived from an EMBL/GenBank/DDBJ whole genome shotgun (WGS) entry which is preliminary data.</text>
</comment>
<dbReference type="SUPFAM" id="SSF52058">
    <property type="entry name" value="L domain-like"/>
    <property type="match status" value="1"/>
</dbReference>
<dbReference type="OrthoDB" id="686464at2759"/>
<accession>A0A833VA33</accession>
<keyword evidence="1" id="KW-0472">Membrane</keyword>
<dbReference type="Gene3D" id="3.80.10.10">
    <property type="entry name" value="Ribonuclease Inhibitor"/>
    <property type="match status" value="1"/>
</dbReference>
<organism evidence="3 4">
    <name type="scientific">Carex littledalei</name>
    <dbReference type="NCBI Taxonomy" id="544730"/>
    <lineage>
        <taxon>Eukaryota</taxon>
        <taxon>Viridiplantae</taxon>
        <taxon>Streptophyta</taxon>
        <taxon>Embryophyta</taxon>
        <taxon>Tracheophyta</taxon>
        <taxon>Spermatophyta</taxon>
        <taxon>Magnoliopsida</taxon>
        <taxon>Liliopsida</taxon>
        <taxon>Poales</taxon>
        <taxon>Cyperaceae</taxon>
        <taxon>Cyperoideae</taxon>
        <taxon>Cariceae</taxon>
        <taxon>Carex</taxon>
        <taxon>Carex subgen. Euthyceras</taxon>
    </lineage>
</organism>
<dbReference type="EMBL" id="SWLB01000013">
    <property type="protein sequence ID" value="KAF3330477.1"/>
    <property type="molecule type" value="Genomic_DNA"/>
</dbReference>